<dbReference type="Gene3D" id="1.10.510.10">
    <property type="entry name" value="Transferase(Phosphotransferase) domain 1"/>
    <property type="match status" value="1"/>
</dbReference>
<feature type="region of interest" description="Disordered" evidence="1">
    <location>
        <begin position="713"/>
        <end position="750"/>
    </location>
</feature>
<feature type="compositionally biased region" description="Low complexity" evidence="1">
    <location>
        <begin position="265"/>
        <end position="279"/>
    </location>
</feature>
<dbReference type="GO" id="GO:0005524">
    <property type="term" value="F:ATP binding"/>
    <property type="evidence" value="ECO:0007669"/>
    <property type="project" value="InterPro"/>
</dbReference>
<dbReference type="OrthoDB" id="542487at2759"/>
<evidence type="ECO:0000259" key="2">
    <source>
        <dbReference type="PROSITE" id="PS50011"/>
    </source>
</evidence>
<dbReference type="EMBL" id="JAEHOE010000113">
    <property type="protein sequence ID" value="KAG2486358.1"/>
    <property type="molecule type" value="Genomic_DNA"/>
</dbReference>
<organism evidence="3 4">
    <name type="scientific">Edaphochlamys debaryana</name>
    <dbReference type="NCBI Taxonomy" id="47281"/>
    <lineage>
        <taxon>Eukaryota</taxon>
        <taxon>Viridiplantae</taxon>
        <taxon>Chlorophyta</taxon>
        <taxon>core chlorophytes</taxon>
        <taxon>Chlorophyceae</taxon>
        <taxon>CS clade</taxon>
        <taxon>Chlamydomonadales</taxon>
        <taxon>Chlamydomonadales incertae sedis</taxon>
        <taxon>Edaphochlamys</taxon>
    </lineage>
</organism>
<protein>
    <recommendedName>
        <fullName evidence="2">Protein kinase domain-containing protein</fullName>
    </recommendedName>
</protein>
<dbReference type="PANTHER" id="PTHR44329:SF289">
    <property type="entry name" value="SERINE_THREONINE-PROTEIN KINASE VIK"/>
    <property type="match status" value="1"/>
</dbReference>
<dbReference type="InterPro" id="IPR011009">
    <property type="entry name" value="Kinase-like_dom_sf"/>
</dbReference>
<dbReference type="InterPro" id="IPR051681">
    <property type="entry name" value="Ser/Thr_Kinases-Pseudokinases"/>
</dbReference>
<evidence type="ECO:0000256" key="1">
    <source>
        <dbReference type="SAM" id="MobiDB-lite"/>
    </source>
</evidence>
<dbReference type="PANTHER" id="PTHR44329">
    <property type="entry name" value="SERINE/THREONINE-PROTEIN KINASE TNNI3K-RELATED"/>
    <property type="match status" value="1"/>
</dbReference>
<accession>A0A836BT15</accession>
<name>A0A836BT15_9CHLO</name>
<evidence type="ECO:0000313" key="4">
    <source>
        <dbReference type="Proteomes" id="UP000612055"/>
    </source>
</evidence>
<feature type="compositionally biased region" description="Low complexity" evidence="1">
    <location>
        <begin position="197"/>
        <end position="212"/>
    </location>
</feature>
<feature type="region of interest" description="Disordered" evidence="1">
    <location>
        <begin position="247"/>
        <end position="291"/>
    </location>
</feature>
<sequence length="1233" mass="123530">MCVSILGQLPLGPQSSQPAAAANLRTEAGGHLPQAPLPLPPCWSRLLQRIQAVTGGRPPSSAVLVPLLLGSRRVGLMLLVLPPSGPKLKQPQLRLSAPGALEALGACVAECCLGPVLPAVEQAAAAAAAVSSAASLSELATALTSALNAALSAQLHVDLTVRLAVLPYKEARAGVLFSTASAACSKPNAKAQPPSPSDRAAAPRPLGAPADLEAGKASPARAVQSSRALAPKTASLSSWLLRSSTQATLRGATPPPSFAHRSRDASAVSGSAAAAEDAPSGGGPISPRGDHSRRSIAFELDASGSLPAAGPPPALTMTETGSCVGSINLESVLSAGRSAVPQRPRSPGAPGGPTTAAQRTAWKACPFTSAATLLAALLSGLAGAEPTSPCASQLSPAAPGSEGAAGAVAKRGSSGAPMELRAQVVADVPSRLHDPERPSKDLFSLARRAGGAGGVASLLAISAAWAAPAGLLLSRGAAEGGPGAPAERGDAAELPALGLYVYSALPLPQSLLAAAQGHAAGLLKVLAPGVMRALASGGPVADQWAVLRGQALGATAAHLPSSSRLFSDGASRGGGGSAMILSTGAETSATEAFQALIVNARTQQAFAPLAPVLPPTAELLPTHSTARLATALTAPPLINTGAATASIISGGAGCGGCSISAPAVGATARPLGRGASSSRAPDAAAAAAASAGSTSVDSGGRTALGPGQLIRKRTASLRHSTTAPLTTEPPSARGASTSASASASPSASASTNGRSLLALLNSALGRSTNPRLASGEAAAMAAAAELPGGGDGYLLVLEPQGSAEEDVLAMLTASASDLGAAVSQHQQLATLVSAFTTTLARSRTAADMHASAHAEADMRALSITHAIGQGACSVVMQGRMHAMSVAVKVILPLDADDEETGASATSRPDPAKERGATLRRRKRLQALVRSARELAVLTSISHPNIVQVYSYCTRVVVEEPQPGRPRLRGVPEGEEAEVPFSTALIMECCDMGSLADAIDSGLFYQAARRAAAVARAQRPSTGGNPSPVAQAAAMSTAGTPALRAAYLTLLEVALALRHLHSLNLVHCDVKPANVLLRSSATDPRGFTAKLTDFGFVSLVPSPATTDREGGVEPSAPDPVGTITHMAPELFVSGTIPESSIDCYAFGILMWEIYTGRAPYAKFAATDFAEVPALVAKEGLRPRFPPDTPLLFKQLARECWSAAPSQRPTAAALVTRLQALMDASSGGGGGGGAE</sequence>
<feature type="region of interest" description="Disordered" evidence="1">
    <location>
        <begin position="185"/>
        <end position="228"/>
    </location>
</feature>
<dbReference type="Proteomes" id="UP000612055">
    <property type="component" value="Unassembled WGS sequence"/>
</dbReference>
<feature type="compositionally biased region" description="Low complexity" evidence="1">
    <location>
        <begin position="729"/>
        <end position="750"/>
    </location>
</feature>
<dbReference type="InterPro" id="IPR008271">
    <property type="entry name" value="Ser/Thr_kinase_AS"/>
</dbReference>
<dbReference type="GO" id="GO:0004674">
    <property type="term" value="F:protein serine/threonine kinase activity"/>
    <property type="evidence" value="ECO:0007669"/>
    <property type="project" value="TreeGrafter"/>
</dbReference>
<dbReference type="PROSITE" id="PS00108">
    <property type="entry name" value="PROTEIN_KINASE_ST"/>
    <property type="match status" value="1"/>
</dbReference>
<dbReference type="PROSITE" id="PS50011">
    <property type="entry name" value="PROTEIN_KINASE_DOM"/>
    <property type="match status" value="1"/>
</dbReference>
<dbReference type="Pfam" id="PF00069">
    <property type="entry name" value="Pkinase"/>
    <property type="match status" value="1"/>
</dbReference>
<comment type="caution">
    <text evidence="3">The sequence shown here is derived from an EMBL/GenBank/DDBJ whole genome shotgun (WGS) entry which is preliminary data.</text>
</comment>
<proteinExistence type="predicted"/>
<dbReference type="InterPro" id="IPR000719">
    <property type="entry name" value="Prot_kinase_dom"/>
</dbReference>
<feature type="compositionally biased region" description="Low complexity" evidence="1">
    <location>
        <begin position="395"/>
        <end position="409"/>
    </location>
</feature>
<dbReference type="Gene3D" id="3.30.200.20">
    <property type="entry name" value="Phosphorylase Kinase, domain 1"/>
    <property type="match status" value="1"/>
</dbReference>
<evidence type="ECO:0000313" key="3">
    <source>
        <dbReference type="EMBL" id="KAG2486358.1"/>
    </source>
</evidence>
<gene>
    <name evidence="3" type="ORF">HYH03_014939</name>
</gene>
<dbReference type="AlphaFoldDB" id="A0A836BT15"/>
<feature type="region of interest" description="Disordered" evidence="1">
    <location>
        <begin position="388"/>
        <end position="415"/>
    </location>
</feature>
<feature type="region of interest" description="Disordered" evidence="1">
    <location>
        <begin position="335"/>
        <end position="357"/>
    </location>
</feature>
<feature type="region of interest" description="Disordered" evidence="1">
    <location>
        <begin position="898"/>
        <end position="918"/>
    </location>
</feature>
<keyword evidence="4" id="KW-1185">Reference proteome</keyword>
<reference evidence="3" key="1">
    <citation type="journal article" date="2020" name="bioRxiv">
        <title>Comparative genomics of Chlamydomonas.</title>
        <authorList>
            <person name="Craig R.J."/>
            <person name="Hasan A.R."/>
            <person name="Ness R.W."/>
            <person name="Keightley P.D."/>
        </authorList>
    </citation>
    <scope>NUCLEOTIDE SEQUENCE</scope>
    <source>
        <strain evidence="3">CCAP 11/70</strain>
    </source>
</reference>
<dbReference type="SUPFAM" id="SSF56112">
    <property type="entry name" value="Protein kinase-like (PK-like)"/>
    <property type="match status" value="1"/>
</dbReference>
<dbReference type="SMART" id="SM00220">
    <property type="entry name" value="S_TKc"/>
    <property type="match status" value="1"/>
</dbReference>
<feature type="domain" description="Protein kinase" evidence="2">
    <location>
        <begin position="861"/>
        <end position="1220"/>
    </location>
</feature>